<organism evidence="6 7">
    <name type="scientific">Thermasporomyces composti</name>
    <dbReference type="NCBI Taxonomy" id="696763"/>
    <lineage>
        <taxon>Bacteria</taxon>
        <taxon>Bacillati</taxon>
        <taxon>Actinomycetota</taxon>
        <taxon>Actinomycetes</taxon>
        <taxon>Propionibacteriales</taxon>
        <taxon>Nocardioidaceae</taxon>
        <taxon>Thermasporomyces</taxon>
    </lineage>
</organism>
<evidence type="ECO:0000313" key="7">
    <source>
        <dbReference type="Proteomes" id="UP000256485"/>
    </source>
</evidence>
<dbReference type="SUPFAM" id="SSF53613">
    <property type="entry name" value="Ribokinase-like"/>
    <property type="match status" value="1"/>
</dbReference>
<dbReference type="PRINTS" id="PR00990">
    <property type="entry name" value="RIBOKINASE"/>
</dbReference>
<evidence type="ECO:0000259" key="5">
    <source>
        <dbReference type="Pfam" id="PF00294"/>
    </source>
</evidence>
<feature type="domain" description="Carbohydrate kinase PfkB" evidence="5">
    <location>
        <begin position="166"/>
        <end position="279"/>
    </location>
</feature>
<dbReference type="Proteomes" id="UP000256485">
    <property type="component" value="Unassembled WGS sequence"/>
</dbReference>
<dbReference type="Pfam" id="PF00294">
    <property type="entry name" value="PfkB"/>
    <property type="match status" value="2"/>
</dbReference>
<dbReference type="RefSeq" id="WP_115850081.1">
    <property type="nucleotide sequence ID" value="NZ_QTUC01000001.1"/>
</dbReference>
<gene>
    <name evidence="6" type="ORF">DFJ64_1852</name>
</gene>
<keyword evidence="3 4" id="KW-0418">Kinase</keyword>
<keyword evidence="7" id="KW-1185">Reference proteome</keyword>
<dbReference type="Gene3D" id="3.40.1190.20">
    <property type="match status" value="1"/>
</dbReference>
<dbReference type="PROSITE" id="PS00584">
    <property type="entry name" value="PFKB_KINASES_2"/>
    <property type="match status" value="1"/>
</dbReference>
<evidence type="ECO:0000256" key="2">
    <source>
        <dbReference type="ARBA" id="ARBA00022679"/>
    </source>
</evidence>
<accession>A0A3D9VE77</accession>
<dbReference type="PANTHER" id="PTHR10584">
    <property type="entry name" value="SUGAR KINASE"/>
    <property type="match status" value="1"/>
</dbReference>
<evidence type="ECO:0000256" key="3">
    <source>
        <dbReference type="ARBA" id="ARBA00022777"/>
    </source>
</evidence>
<dbReference type="InterPro" id="IPR029056">
    <property type="entry name" value="Ribokinase-like"/>
</dbReference>
<proteinExistence type="inferred from homology"/>
<dbReference type="GO" id="GO:0016301">
    <property type="term" value="F:kinase activity"/>
    <property type="evidence" value="ECO:0007669"/>
    <property type="project" value="UniProtKB-KW"/>
</dbReference>
<evidence type="ECO:0000313" key="6">
    <source>
        <dbReference type="EMBL" id="REF36444.1"/>
    </source>
</evidence>
<reference evidence="6 7" key="1">
    <citation type="submission" date="2018-08" db="EMBL/GenBank/DDBJ databases">
        <title>Sequencing the genomes of 1000 actinobacteria strains.</title>
        <authorList>
            <person name="Klenk H.-P."/>
        </authorList>
    </citation>
    <scope>NUCLEOTIDE SEQUENCE [LARGE SCALE GENOMIC DNA]</scope>
    <source>
        <strain evidence="6 7">DSM 22891</strain>
    </source>
</reference>
<name>A0A3D9VE77_THECX</name>
<comment type="similarity">
    <text evidence="1 4">Belongs to the carbohydrate kinase PfkB family.</text>
</comment>
<dbReference type="InterPro" id="IPR011611">
    <property type="entry name" value="PfkB_dom"/>
</dbReference>
<dbReference type="OrthoDB" id="9795789at2"/>
<sequence length="291" mass="30315">MSRLVFVGSVNVDTITVVPHVPAPDERLVAETIVSGYGGNSATAAVAAARLGGDVAFIGPIADDEQGERVRADLEREGVDTSGVIPVPAGEGGASVILVDRSTRTRAICTRPMPPFELTPRARELVANAAWVHVDHLGWSPVRGLDTTPRLSVDAGNPIPDFTPRDVDLYVPTTASLQRAYGDLPIAALLDRALADGARVVVATDGAAGAYAAEARGRHVHVPGFEVEVVSTLGAGDVFHGALLVAVDRGLPLAEAVRYANAAAALSCRAIDGRSGIPTRTELEEWLAARS</sequence>
<dbReference type="PANTHER" id="PTHR10584:SF166">
    <property type="entry name" value="RIBOKINASE"/>
    <property type="match status" value="1"/>
</dbReference>
<dbReference type="GO" id="GO:0006796">
    <property type="term" value="P:phosphate-containing compound metabolic process"/>
    <property type="evidence" value="ECO:0007669"/>
    <property type="project" value="UniProtKB-ARBA"/>
</dbReference>
<feature type="domain" description="Carbohydrate kinase PfkB" evidence="5">
    <location>
        <begin position="1"/>
        <end position="136"/>
    </location>
</feature>
<protein>
    <submittedName>
        <fullName evidence="6">Ribokinase/sulfofructose kinase</fullName>
    </submittedName>
</protein>
<evidence type="ECO:0000256" key="1">
    <source>
        <dbReference type="ARBA" id="ARBA00010688"/>
    </source>
</evidence>
<keyword evidence="2 4" id="KW-0808">Transferase</keyword>
<dbReference type="EMBL" id="QTUC01000001">
    <property type="protein sequence ID" value="REF36444.1"/>
    <property type="molecule type" value="Genomic_DNA"/>
</dbReference>
<dbReference type="InterPro" id="IPR002173">
    <property type="entry name" value="Carboh/pur_kinase_PfkB_CS"/>
</dbReference>
<dbReference type="InterPro" id="IPR002139">
    <property type="entry name" value="Ribo/fructo_kinase"/>
</dbReference>
<evidence type="ECO:0000256" key="4">
    <source>
        <dbReference type="RuleBase" id="RU003704"/>
    </source>
</evidence>
<comment type="caution">
    <text evidence="6">The sequence shown here is derived from an EMBL/GenBank/DDBJ whole genome shotgun (WGS) entry which is preliminary data.</text>
</comment>
<dbReference type="AlphaFoldDB" id="A0A3D9VE77"/>